<sequence>MLVEDEPILRMLVGDFLAELQITVIEAYDVDSAVAALERCPDIRILFTDIDMPGLLDGADLALQAAERWPKLHLFLTTGKRMPALSRMPVGCEFIPKPYDLDKLGERLRAILENE</sequence>
<dbReference type="Proteomes" id="UP001156882">
    <property type="component" value="Unassembled WGS sequence"/>
</dbReference>
<keyword evidence="5" id="KW-1185">Reference proteome</keyword>
<dbReference type="SMART" id="SM00448">
    <property type="entry name" value="REC"/>
    <property type="match status" value="1"/>
</dbReference>
<reference evidence="5" key="1">
    <citation type="journal article" date="2019" name="Int. J. Syst. Evol. Microbiol.">
        <title>The Global Catalogue of Microorganisms (GCM) 10K type strain sequencing project: providing services to taxonomists for standard genome sequencing and annotation.</title>
        <authorList>
            <consortium name="The Broad Institute Genomics Platform"/>
            <consortium name="The Broad Institute Genome Sequencing Center for Infectious Disease"/>
            <person name="Wu L."/>
            <person name="Ma J."/>
        </authorList>
    </citation>
    <scope>NUCLEOTIDE SEQUENCE [LARGE SCALE GENOMIC DNA]</scope>
    <source>
        <strain evidence="5">NBRC 101365</strain>
    </source>
</reference>
<protein>
    <submittedName>
        <fullName evidence="4">Response regulator</fullName>
    </submittedName>
</protein>
<evidence type="ECO:0000313" key="4">
    <source>
        <dbReference type="EMBL" id="GLS19870.1"/>
    </source>
</evidence>
<evidence type="ECO:0000313" key="5">
    <source>
        <dbReference type="Proteomes" id="UP001156882"/>
    </source>
</evidence>
<organism evidence="4 5">
    <name type="scientific">Labrys miyagiensis</name>
    <dbReference type="NCBI Taxonomy" id="346912"/>
    <lineage>
        <taxon>Bacteria</taxon>
        <taxon>Pseudomonadati</taxon>
        <taxon>Pseudomonadota</taxon>
        <taxon>Alphaproteobacteria</taxon>
        <taxon>Hyphomicrobiales</taxon>
        <taxon>Xanthobacteraceae</taxon>
        <taxon>Labrys</taxon>
    </lineage>
</organism>
<dbReference type="PANTHER" id="PTHR44591:SF21">
    <property type="entry name" value="TWO-COMPONENT RESPONSE REGULATOR"/>
    <property type="match status" value="1"/>
</dbReference>
<dbReference type="PROSITE" id="PS50110">
    <property type="entry name" value="RESPONSE_REGULATORY"/>
    <property type="match status" value="1"/>
</dbReference>
<dbReference type="PANTHER" id="PTHR44591">
    <property type="entry name" value="STRESS RESPONSE REGULATOR PROTEIN 1"/>
    <property type="match status" value="1"/>
</dbReference>
<dbReference type="SUPFAM" id="SSF52172">
    <property type="entry name" value="CheY-like"/>
    <property type="match status" value="1"/>
</dbReference>
<gene>
    <name evidence="4" type="ORF">GCM10007874_28870</name>
</gene>
<dbReference type="EMBL" id="BSPC01000025">
    <property type="protein sequence ID" value="GLS19870.1"/>
    <property type="molecule type" value="Genomic_DNA"/>
</dbReference>
<comment type="caution">
    <text evidence="4">The sequence shown here is derived from an EMBL/GenBank/DDBJ whole genome shotgun (WGS) entry which is preliminary data.</text>
</comment>
<evidence type="ECO:0000259" key="3">
    <source>
        <dbReference type="PROSITE" id="PS50110"/>
    </source>
</evidence>
<proteinExistence type="predicted"/>
<evidence type="ECO:0000256" key="2">
    <source>
        <dbReference type="PROSITE-ProRule" id="PRU00169"/>
    </source>
</evidence>
<keyword evidence="1 2" id="KW-0597">Phosphoprotein</keyword>
<evidence type="ECO:0000256" key="1">
    <source>
        <dbReference type="ARBA" id="ARBA00022553"/>
    </source>
</evidence>
<name>A0ABQ6CLY6_9HYPH</name>
<dbReference type="Pfam" id="PF00072">
    <property type="entry name" value="Response_reg"/>
    <property type="match status" value="1"/>
</dbReference>
<dbReference type="InterPro" id="IPR001789">
    <property type="entry name" value="Sig_transdc_resp-reg_receiver"/>
</dbReference>
<accession>A0ABQ6CLY6</accession>
<dbReference type="InterPro" id="IPR050595">
    <property type="entry name" value="Bact_response_regulator"/>
</dbReference>
<dbReference type="InterPro" id="IPR011006">
    <property type="entry name" value="CheY-like_superfamily"/>
</dbReference>
<dbReference type="Gene3D" id="3.40.50.2300">
    <property type="match status" value="1"/>
</dbReference>
<feature type="domain" description="Response regulatory" evidence="3">
    <location>
        <begin position="1"/>
        <end position="112"/>
    </location>
</feature>
<feature type="modified residue" description="4-aspartylphosphate" evidence="2">
    <location>
        <position position="49"/>
    </location>
</feature>